<evidence type="ECO:0000313" key="3">
    <source>
        <dbReference type="Proteomes" id="UP000004105"/>
    </source>
</evidence>
<organism evidence="2 3">
    <name type="scientific">Neisseria bacilliformis ATCC BAA-1200</name>
    <dbReference type="NCBI Taxonomy" id="888742"/>
    <lineage>
        <taxon>Bacteria</taxon>
        <taxon>Pseudomonadati</taxon>
        <taxon>Pseudomonadota</taxon>
        <taxon>Betaproteobacteria</taxon>
        <taxon>Neisseriales</taxon>
        <taxon>Neisseriaceae</taxon>
        <taxon>Neisseria</taxon>
    </lineage>
</organism>
<evidence type="ECO:0000313" key="2">
    <source>
        <dbReference type="EMBL" id="EGF11639.1"/>
    </source>
</evidence>
<keyword evidence="1" id="KW-0732">Signal</keyword>
<dbReference type="RefSeq" id="WP_007341766.1">
    <property type="nucleotide sequence ID" value="NZ_GL878494.1"/>
</dbReference>
<evidence type="ECO:0000256" key="1">
    <source>
        <dbReference type="SAM" id="SignalP"/>
    </source>
</evidence>
<sequence>MMKKIFLFACALFLSSQMALAGRVLPPDMRLAVLKKADYPDIVLSGDGWTWTQILTLGLVNNNQTEAEALGSIRIKDTYNRFITKNRLANHIGQPVGVFFDNHGQVKEIWVLTPKERAEMKRRGQ</sequence>
<feature type="chain" id="PRO_5003274108" evidence="1">
    <location>
        <begin position="22"/>
        <end position="125"/>
    </location>
</feature>
<dbReference type="Proteomes" id="UP000004105">
    <property type="component" value="Unassembled WGS sequence"/>
</dbReference>
<proteinExistence type="predicted"/>
<gene>
    <name evidence="2" type="ORF">HMPREF9123_0755</name>
</gene>
<dbReference type="AlphaFoldDB" id="F2BAM4"/>
<name>F2BAM4_9NEIS</name>
<comment type="caution">
    <text evidence="2">The sequence shown here is derived from an EMBL/GenBank/DDBJ whole genome shotgun (WGS) entry which is preliminary data.</text>
</comment>
<keyword evidence="3" id="KW-1185">Reference proteome</keyword>
<feature type="signal peptide" evidence="1">
    <location>
        <begin position="1"/>
        <end position="21"/>
    </location>
</feature>
<protein>
    <submittedName>
        <fullName evidence="2">Uncharacterized protein</fullName>
    </submittedName>
</protein>
<dbReference type="EMBL" id="AFAY01000012">
    <property type="protein sequence ID" value="EGF11639.1"/>
    <property type="molecule type" value="Genomic_DNA"/>
</dbReference>
<dbReference type="HOGENOM" id="CLU_157960_0_0_4"/>
<reference evidence="2 3" key="1">
    <citation type="submission" date="2011-02" db="EMBL/GenBank/DDBJ databases">
        <authorList>
            <person name="Muzny D."/>
            <person name="Qin X."/>
            <person name="Deng J."/>
            <person name="Jiang H."/>
            <person name="Liu Y."/>
            <person name="Qu J."/>
            <person name="Song X.-Z."/>
            <person name="Zhang L."/>
            <person name="Thornton R."/>
            <person name="Coyle M."/>
            <person name="Francisco L."/>
            <person name="Jackson L."/>
            <person name="Javaid M."/>
            <person name="Korchina V."/>
            <person name="Kovar C."/>
            <person name="Mata R."/>
            <person name="Mathew T."/>
            <person name="Ngo R."/>
            <person name="Nguyen L."/>
            <person name="Nguyen N."/>
            <person name="Okwuonu G."/>
            <person name="Ongeri F."/>
            <person name="Pham C."/>
            <person name="Simmons D."/>
            <person name="Wilczek-Boney K."/>
            <person name="Hale W."/>
            <person name="Jakkamsetti A."/>
            <person name="Pham P."/>
            <person name="Ruth R."/>
            <person name="San Lucas F."/>
            <person name="Warren J."/>
            <person name="Zhang J."/>
            <person name="Zhao Z."/>
            <person name="Zhou C."/>
            <person name="Zhu D."/>
            <person name="Lee S."/>
            <person name="Bess C."/>
            <person name="Blankenburg K."/>
            <person name="Forbes L."/>
            <person name="Fu Q."/>
            <person name="Gubbala S."/>
            <person name="Hirani K."/>
            <person name="Jayaseelan J.C."/>
            <person name="Lara F."/>
            <person name="Munidasa M."/>
            <person name="Palculict T."/>
            <person name="Patil S."/>
            <person name="Pu L.-L."/>
            <person name="Saada N."/>
            <person name="Tang L."/>
            <person name="Weissenberger G."/>
            <person name="Zhu Y."/>
            <person name="Hemphill L."/>
            <person name="Shang Y."/>
            <person name="Youmans B."/>
            <person name="Ayvaz T."/>
            <person name="Ross M."/>
            <person name="Santibanez J."/>
            <person name="Aqrawi P."/>
            <person name="Gross S."/>
            <person name="Joshi V."/>
            <person name="Fowler G."/>
            <person name="Nazareth L."/>
            <person name="Reid J."/>
            <person name="Worley K."/>
            <person name="Petrosino J."/>
            <person name="Highlander S."/>
            <person name="Gibbs R."/>
        </authorList>
    </citation>
    <scope>NUCLEOTIDE SEQUENCE [LARGE SCALE GENOMIC DNA]</scope>
    <source>
        <strain evidence="2 3">ATCC BAA-1200</strain>
    </source>
</reference>
<accession>F2BAM4</accession>